<sequence>MECDRNFPGITGQGNKPRESRCRIVLPSGVCHCCGSRHRSTTKLHEGIKAPPLISLHSPGLHRVLPFYSIMKFTVLFTFLAVATAVLANPLVDEKRQSCGLCTPCGCNLQDPFPPDCFCE</sequence>
<comment type="caution">
    <text evidence="1">The sequence shown here is derived from an EMBL/GenBank/DDBJ whole genome shotgun (WGS) entry which is preliminary data.</text>
</comment>
<dbReference type="EMBL" id="MU266480">
    <property type="protein sequence ID" value="KAH7922560.1"/>
    <property type="molecule type" value="Genomic_DNA"/>
</dbReference>
<proteinExistence type="predicted"/>
<evidence type="ECO:0000313" key="1">
    <source>
        <dbReference type="EMBL" id="KAH7922560.1"/>
    </source>
</evidence>
<accession>A0ACB8B9Q9</accession>
<reference evidence="1" key="1">
    <citation type="journal article" date="2021" name="New Phytol.">
        <title>Evolutionary innovations through gain and loss of genes in the ectomycorrhizal Boletales.</title>
        <authorList>
            <person name="Wu G."/>
            <person name="Miyauchi S."/>
            <person name="Morin E."/>
            <person name="Kuo A."/>
            <person name="Drula E."/>
            <person name="Varga T."/>
            <person name="Kohler A."/>
            <person name="Feng B."/>
            <person name="Cao Y."/>
            <person name="Lipzen A."/>
            <person name="Daum C."/>
            <person name="Hundley H."/>
            <person name="Pangilinan J."/>
            <person name="Johnson J."/>
            <person name="Barry K."/>
            <person name="LaButti K."/>
            <person name="Ng V."/>
            <person name="Ahrendt S."/>
            <person name="Min B."/>
            <person name="Choi I.G."/>
            <person name="Park H."/>
            <person name="Plett J.M."/>
            <person name="Magnuson J."/>
            <person name="Spatafora J.W."/>
            <person name="Nagy L.G."/>
            <person name="Henrissat B."/>
            <person name="Grigoriev I.V."/>
            <person name="Yang Z.L."/>
            <person name="Xu J."/>
            <person name="Martin F.M."/>
        </authorList>
    </citation>
    <scope>NUCLEOTIDE SEQUENCE</scope>
    <source>
        <strain evidence="1">KUC20120723A-06</strain>
    </source>
</reference>
<name>A0ACB8B9Q9_9AGAM</name>
<evidence type="ECO:0000313" key="2">
    <source>
        <dbReference type="Proteomes" id="UP000790709"/>
    </source>
</evidence>
<organism evidence="1 2">
    <name type="scientific">Leucogyrophana mollusca</name>
    <dbReference type="NCBI Taxonomy" id="85980"/>
    <lineage>
        <taxon>Eukaryota</taxon>
        <taxon>Fungi</taxon>
        <taxon>Dikarya</taxon>
        <taxon>Basidiomycota</taxon>
        <taxon>Agaricomycotina</taxon>
        <taxon>Agaricomycetes</taxon>
        <taxon>Agaricomycetidae</taxon>
        <taxon>Boletales</taxon>
        <taxon>Boletales incertae sedis</taxon>
        <taxon>Leucogyrophana</taxon>
    </lineage>
</organism>
<gene>
    <name evidence="1" type="ORF">BV22DRAFT_648510</name>
</gene>
<keyword evidence="2" id="KW-1185">Reference proteome</keyword>
<protein>
    <submittedName>
        <fullName evidence="1">Uncharacterized protein</fullName>
    </submittedName>
</protein>
<dbReference type="Proteomes" id="UP000790709">
    <property type="component" value="Unassembled WGS sequence"/>
</dbReference>